<evidence type="ECO:0000256" key="3">
    <source>
        <dbReference type="ARBA" id="ARBA00009479"/>
    </source>
</evidence>
<dbReference type="PATRIC" id="fig|1121318.3.peg.542"/>
<keyword evidence="14" id="KW-1185">Reference proteome</keyword>
<evidence type="ECO:0000256" key="2">
    <source>
        <dbReference type="ARBA" id="ARBA00004815"/>
    </source>
</evidence>
<evidence type="ECO:0000313" key="13">
    <source>
        <dbReference type="EMBL" id="KOA20951.1"/>
    </source>
</evidence>
<dbReference type="STRING" id="36844.SAMN04488501_104181"/>
<dbReference type="Pfam" id="PF01132">
    <property type="entry name" value="EFP"/>
    <property type="match status" value="1"/>
</dbReference>
<dbReference type="Pfam" id="PF08207">
    <property type="entry name" value="EFP_N"/>
    <property type="match status" value="1"/>
</dbReference>
<dbReference type="FunFam" id="2.40.50.140:FF:000009">
    <property type="entry name" value="Elongation factor P"/>
    <property type="match status" value="1"/>
</dbReference>
<evidence type="ECO:0000256" key="10">
    <source>
        <dbReference type="RuleBase" id="RU004389"/>
    </source>
</evidence>
<dbReference type="InterPro" id="IPR020599">
    <property type="entry name" value="Transl_elong_fac_P/YeiP"/>
</dbReference>
<dbReference type="InterPro" id="IPR001059">
    <property type="entry name" value="Transl_elong_P/YeiP_cen"/>
</dbReference>
<dbReference type="NCBIfam" id="TIGR00038">
    <property type="entry name" value="efp"/>
    <property type="match status" value="1"/>
</dbReference>
<dbReference type="PROSITE" id="PS01275">
    <property type="entry name" value="EFP"/>
    <property type="match status" value="1"/>
</dbReference>
<dbReference type="InterPro" id="IPR012340">
    <property type="entry name" value="NA-bd_OB-fold"/>
</dbReference>
<evidence type="ECO:0000259" key="11">
    <source>
        <dbReference type="SMART" id="SM00841"/>
    </source>
</evidence>
<dbReference type="AlphaFoldDB" id="A0A0L6ZD95"/>
<dbReference type="Pfam" id="PF09285">
    <property type="entry name" value="Elong-fact-P_C"/>
    <property type="match status" value="1"/>
</dbReference>
<dbReference type="InterPro" id="IPR015365">
    <property type="entry name" value="Elong-fact-P_C"/>
</dbReference>
<evidence type="ECO:0000256" key="5">
    <source>
        <dbReference type="ARBA" id="ARBA00022768"/>
    </source>
</evidence>
<dbReference type="GO" id="GO:0005829">
    <property type="term" value="C:cytosol"/>
    <property type="evidence" value="ECO:0007669"/>
    <property type="project" value="UniProtKB-ARBA"/>
</dbReference>
<keyword evidence="5 8" id="KW-0251">Elongation factor</keyword>
<dbReference type="FunFam" id="2.30.30.30:FF:000003">
    <property type="entry name" value="Elongation factor P"/>
    <property type="match status" value="1"/>
</dbReference>
<dbReference type="PANTHER" id="PTHR30053">
    <property type="entry name" value="ELONGATION FACTOR P"/>
    <property type="match status" value="1"/>
</dbReference>
<evidence type="ECO:0000256" key="1">
    <source>
        <dbReference type="ARBA" id="ARBA00004496"/>
    </source>
</evidence>
<dbReference type="InterPro" id="IPR008991">
    <property type="entry name" value="Translation_prot_SH3-like_sf"/>
</dbReference>
<organism evidence="13 14">
    <name type="scientific">Clostridium homopropionicum DSM 5847</name>
    <dbReference type="NCBI Taxonomy" id="1121318"/>
    <lineage>
        <taxon>Bacteria</taxon>
        <taxon>Bacillati</taxon>
        <taxon>Bacillota</taxon>
        <taxon>Clostridia</taxon>
        <taxon>Eubacteriales</taxon>
        <taxon>Clostridiaceae</taxon>
        <taxon>Clostridium</taxon>
    </lineage>
</organism>
<evidence type="ECO:0000256" key="9">
    <source>
        <dbReference type="NCBIfam" id="TIGR00038"/>
    </source>
</evidence>
<dbReference type="SUPFAM" id="SSF50249">
    <property type="entry name" value="Nucleic acid-binding proteins"/>
    <property type="match status" value="2"/>
</dbReference>
<dbReference type="SMART" id="SM01185">
    <property type="entry name" value="EFP"/>
    <property type="match status" value="1"/>
</dbReference>
<proteinExistence type="inferred from homology"/>
<dbReference type="UniPathway" id="UPA00345"/>
<dbReference type="Gene3D" id="2.30.30.30">
    <property type="match status" value="1"/>
</dbReference>
<protein>
    <recommendedName>
        <fullName evidence="8 9">Elongation factor P</fullName>
        <shortName evidence="8">EF-P</shortName>
    </recommendedName>
</protein>
<comment type="subcellular location">
    <subcellularLocation>
        <location evidence="1 8">Cytoplasm</location>
    </subcellularLocation>
</comment>
<reference evidence="14" key="1">
    <citation type="submission" date="2015-08" db="EMBL/GenBank/DDBJ databases">
        <title>Genome sequence of the strict anaerobe Clostridium homopropionicum LuHBu1 (DSM 5847T).</title>
        <authorList>
            <person name="Poehlein A."/>
            <person name="Beck M."/>
            <person name="Schiel-Bengelsdorf B."/>
            <person name="Bengelsdorf F.R."/>
            <person name="Daniel R."/>
            <person name="Duerre P."/>
        </authorList>
    </citation>
    <scope>NUCLEOTIDE SEQUENCE [LARGE SCALE GENOMIC DNA]</scope>
    <source>
        <strain evidence="14">DSM 5847</strain>
    </source>
</reference>
<dbReference type="RefSeq" id="WP_052220135.1">
    <property type="nucleotide sequence ID" value="NZ_LHUR01000011.1"/>
</dbReference>
<dbReference type="FunFam" id="2.40.50.140:FF:000004">
    <property type="entry name" value="Elongation factor P"/>
    <property type="match status" value="1"/>
</dbReference>
<evidence type="ECO:0000256" key="6">
    <source>
        <dbReference type="ARBA" id="ARBA00022917"/>
    </source>
</evidence>
<dbReference type="SUPFAM" id="SSF50104">
    <property type="entry name" value="Translation proteins SH3-like domain"/>
    <property type="match status" value="1"/>
</dbReference>
<comment type="pathway">
    <text evidence="2 8">Protein biosynthesis; polypeptide chain elongation.</text>
</comment>
<comment type="similarity">
    <text evidence="3 8 10">Belongs to the elongation factor P family.</text>
</comment>
<dbReference type="InterPro" id="IPR013185">
    <property type="entry name" value="Transl_elong_KOW-like"/>
</dbReference>
<dbReference type="HAMAP" id="MF_00141">
    <property type="entry name" value="EF_P"/>
    <property type="match status" value="1"/>
</dbReference>
<feature type="domain" description="Translation elongation factor P/YeiP central" evidence="12">
    <location>
        <begin position="67"/>
        <end position="121"/>
    </location>
</feature>
<keyword evidence="6 8" id="KW-0648">Protein biosynthesis</keyword>
<dbReference type="GO" id="GO:0003746">
    <property type="term" value="F:translation elongation factor activity"/>
    <property type="evidence" value="ECO:0007669"/>
    <property type="project" value="UniProtKB-UniRule"/>
</dbReference>
<name>A0A0L6ZD95_9CLOT</name>
<evidence type="ECO:0000256" key="4">
    <source>
        <dbReference type="ARBA" id="ARBA00022490"/>
    </source>
</evidence>
<comment type="caution">
    <text evidence="13">The sequence shown here is derived from an EMBL/GenBank/DDBJ whole genome shotgun (WGS) entry which is preliminary data.</text>
</comment>
<evidence type="ECO:0000256" key="7">
    <source>
        <dbReference type="ARBA" id="ARBA00025469"/>
    </source>
</evidence>
<dbReference type="Gene3D" id="2.40.50.140">
    <property type="entry name" value="Nucleic acid-binding proteins"/>
    <property type="match status" value="2"/>
</dbReference>
<comment type="function">
    <text evidence="7 8">Involved in peptide bond synthesis. Stimulates efficient translation and peptide-bond synthesis on native or reconstituted 70S ribosomes in vitro. Probably functions indirectly by altering the affinity of the ribosome for aminoacyl-tRNA, thus increasing their reactivity as acceptors for peptidyl transferase.</text>
</comment>
<dbReference type="GO" id="GO:0043043">
    <property type="term" value="P:peptide biosynthetic process"/>
    <property type="evidence" value="ECO:0007669"/>
    <property type="project" value="InterPro"/>
</dbReference>
<feature type="domain" description="Elongation factor P C-terminal" evidence="11">
    <location>
        <begin position="129"/>
        <end position="184"/>
    </location>
</feature>
<gene>
    <name evidence="8 13" type="primary">efp</name>
    <name evidence="13" type="ORF">CLHOM_05390</name>
</gene>
<evidence type="ECO:0000256" key="8">
    <source>
        <dbReference type="HAMAP-Rule" id="MF_00141"/>
    </source>
</evidence>
<dbReference type="CDD" id="cd05794">
    <property type="entry name" value="S1_EF-P_repeat_2"/>
    <property type="match status" value="1"/>
</dbReference>
<sequence length="185" mass="20710">MISAGDIRKGTTFELDGQVFTVIEFLHVKPGKGAAFVRTKLRNVINGGVTETTFNPTAKLQEAVIERKEMQYLYSDGELYYFMDQETFEQIPLSFEQVEEAIKYLKENMFAVIKFYKGSAFSVEAPNFVELLIVECEPGVKGNTATNTLKPAKLETGAVVGVPLFVNEGETIRVDTRNGAYMERV</sequence>
<dbReference type="CDD" id="cd04470">
    <property type="entry name" value="S1_EF-P_repeat_1"/>
    <property type="match status" value="1"/>
</dbReference>
<accession>A0A0L6ZD95</accession>
<keyword evidence="4 8" id="KW-0963">Cytoplasm</keyword>
<dbReference type="EMBL" id="LHUR01000011">
    <property type="protein sequence ID" value="KOA20951.1"/>
    <property type="molecule type" value="Genomic_DNA"/>
</dbReference>
<dbReference type="NCBIfam" id="NF001810">
    <property type="entry name" value="PRK00529.1"/>
    <property type="match status" value="1"/>
</dbReference>
<dbReference type="InterPro" id="IPR014722">
    <property type="entry name" value="Rib_uL2_dom2"/>
</dbReference>
<evidence type="ECO:0000259" key="12">
    <source>
        <dbReference type="SMART" id="SM01185"/>
    </source>
</evidence>
<dbReference type="InterPro" id="IPR011768">
    <property type="entry name" value="Transl_elongation_fac_P"/>
</dbReference>
<dbReference type="SMART" id="SM00841">
    <property type="entry name" value="Elong-fact-P_C"/>
    <property type="match status" value="1"/>
</dbReference>
<evidence type="ECO:0000313" key="14">
    <source>
        <dbReference type="Proteomes" id="UP000037043"/>
    </source>
</evidence>
<dbReference type="Proteomes" id="UP000037043">
    <property type="component" value="Unassembled WGS sequence"/>
</dbReference>
<dbReference type="InterPro" id="IPR013852">
    <property type="entry name" value="Transl_elong_P/YeiP_CS"/>
</dbReference>
<dbReference type="PANTHER" id="PTHR30053:SF12">
    <property type="entry name" value="ELONGATION FACTOR P (EF-P) FAMILY PROTEIN"/>
    <property type="match status" value="1"/>
</dbReference>
<dbReference type="PIRSF" id="PIRSF005901">
    <property type="entry name" value="EF-P"/>
    <property type="match status" value="1"/>
</dbReference>